<feature type="compositionally biased region" description="Acidic residues" evidence="17">
    <location>
        <begin position="47"/>
        <end position="60"/>
    </location>
</feature>
<feature type="compositionally biased region" description="Polar residues" evidence="17">
    <location>
        <begin position="163"/>
        <end position="177"/>
    </location>
</feature>
<evidence type="ECO:0000313" key="20">
    <source>
        <dbReference type="EMBL" id="KAG6441975.1"/>
    </source>
</evidence>
<dbReference type="Pfam" id="PF00271">
    <property type="entry name" value="Helicase_C"/>
    <property type="match status" value="1"/>
</dbReference>
<dbReference type="PROSITE" id="PS51194">
    <property type="entry name" value="HELICASE_CTER"/>
    <property type="match status" value="1"/>
</dbReference>
<comment type="subcellular location">
    <subcellularLocation>
        <location evidence="1">Nucleus</location>
    </subcellularLocation>
</comment>
<feature type="region of interest" description="Disordered" evidence="17">
    <location>
        <begin position="35"/>
        <end position="132"/>
    </location>
</feature>
<keyword evidence="7" id="KW-0347">Helicase</keyword>
<dbReference type="GO" id="GO:0006281">
    <property type="term" value="P:DNA repair"/>
    <property type="evidence" value="ECO:0007669"/>
    <property type="project" value="TreeGrafter"/>
</dbReference>
<comment type="similarity">
    <text evidence="2">Belongs to the SNF2/RAD54 helicase family.</text>
</comment>
<dbReference type="GO" id="GO:0005524">
    <property type="term" value="F:ATP binding"/>
    <property type="evidence" value="ECO:0007669"/>
    <property type="project" value="UniProtKB-KW"/>
</dbReference>
<feature type="compositionally biased region" description="Basic and acidic residues" evidence="17">
    <location>
        <begin position="515"/>
        <end position="528"/>
    </location>
</feature>
<evidence type="ECO:0000256" key="9">
    <source>
        <dbReference type="ARBA" id="ARBA00023015"/>
    </source>
</evidence>
<evidence type="ECO:0000256" key="11">
    <source>
        <dbReference type="ARBA" id="ARBA00023163"/>
    </source>
</evidence>
<evidence type="ECO:0000313" key="21">
    <source>
        <dbReference type="Proteomes" id="UP000791440"/>
    </source>
</evidence>
<evidence type="ECO:0000259" key="19">
    <source>
        <dbReference type="PROSITE" id="PS51194"/>
    </source>
</evidence>
<evidence type="ECO:0000259" key="18">
    <source>
        <dbReference type="PROSITE" id="PS51192"/>
    </source>
</evidence>
<dbReference type="Pfam" id="PF00176">
    <property type="entry name" value="SNF2-rel_dom"/>
    <property type="match status" value="1"/>
</dbReference>
<evidence type="ECO:0000256" key="12">
    <source>
        <dbReference type="ARBA" id="ARBA00023242"/>
    </source>
</evidence>
<feature type="domain" description="Helicase ATP-binding" evidence="18">
    <location>
        <begin position="705"/>
        <end position="886"/>
    </location>
</feature>
<feature type="compositionally biased region" description="Polar residues" evidence="17">
    <location>
        <begin position="419"/>
        <end position="430"/>
    </location>
</feature>
<dbReference type="SUPFAM" id="SSF52540">
    <property type="entry name" value="P-loop containing nucleoside triphosphate hydrolases"/>
    <property type="match status" value="2"/>
</dbReference>
<evidence type="ECO:0000256" key="10">
    <source>
        <dbReference type="ARBA" id="ARBA00023125"/>
    </source>
</evidence>
<evidence type="ECO:0000256" key="7">
    <source>
        <dbReference type="ARBA" id="ARBA00022806"/>
    </source>
</evidence>
<dbReference type="InterPro" id="IPR014001">
    <property type="entry name" value="Helicase_ATP-bd"/>
</dbReference>
<keyword evidence="4" id="KW-0597">Phosphoprotein</keyword>
<feature type="region of interest" description="Disordered" evidence="17">
    <location>
        <begin position="1061"/>
        <end position="1084"/>
    </location>
</feature>
<dbReference type="InterPro" id="IPR038718">
    <property type="entry name" value="SNF2-like_sf"/>
</dbReference>
<evidence type="ECO:0000256" key="15">
    <source>
        <dbReference type="ARBA" id="ARBA00082628"/>
    </source>
</evidence>
<dbReference type="GO" id="GO:0004386">
    <property type="term" value="F:helicase activity"/>
    <property type="evidence" value="ECO:0007669"/>
    <property type="project" value="UniProtKB-KW"/>
</dbReference>
<proteinExistence type="inferred from homology"/>
<feature type="coiled-coil region" evidence="16">
    <location>
        <begin position="551"/>
        <end position="578"/>
    </location>
</feature>
<evidence type="ECO:0000256" key="4">
    <source>
        <dbReference type="ARBA" id="ARBA00022553"/>
    </source>
</evidence>
<dbReference type="GO" id="GO:0008094">
    <property type="term" value="F:ATP-dependent activity, acting on DNA"/>
    <property type="evidence" value="ECO:0007669"/>
    <property type="project" value="UniProtKB-ARBA"/>
</dbReference>
<dbReference type="SMART" id="SM00490">
    <property type="entry name" value="HELICc"/>
    <property type="match status" value="1"/>
</dbReference>
<feature type="region of interest" description="Disordered" evidence="17">
    <location>
        <begin position="502"/>
        <end position="530"/>
    </location>
</feature>
<evidence type="ECO:0000256" key="16">
    <source>
        <dbReference type="SAM" id="Coils"/>
    </source>
</evidence>
<dbReference type="SMART" id="SM00487">
    <property type="entry name" value="DEXDc"/>
    <property type="match status" value="1"/>
</dbReference>
<feature type="region of interest" description="Disordered" evidence="17">
    <location>
        <begin position="738"/>
        <end position="757"/>
    </location>
</feature>
<dbReference type="GO" id="GO:0003677">
    <property type="term" value="F:DNA binding"/>
    <property type="evidence" value="ECO:0007669"/>
    <property type="project" value="UniProtKB-KW"/>
</dbReference>
<feature type="compositionally biased region" description="Acidic residues" evidence="17">
    <location>
        <begin position="185"/>
        <end position="199"/>
    </location>
</feature>
<protein>
    <recommendedName>
        <fullName evidence="13">Transcription termination factor 2</fullName>
    </recommendedName>
    <alternativeName>
        <fullName evidence="15">RNA polymerase II termination factor</fullName>
    </alternativeName>
    <alternativeName>
        <fullName evidence="14">Transcription release factor 2</fullName>
    </alternativeName>
</protein>
<dbReference type="InterPro" id="IPR000330">
    <property type="entry name" value="SNF2_N"/>
</dbReference>
<evidence type="ECO:0000256" key="17">
    <source>
        <dbReference type="SAM" id="MobiDB-lite"/>
    </source>
</evidence>
<feature type="domain" description="Helicase C-terminal" evidence="19">
    <location>
        <begin position="1108"/>
        <end position="1275"/>
    </location>
</feature>
<evidence type="ECO:0000256" key="1">
    <source>
        <dbReference type="ARBA" id="ARBA00004123"/>
    </source>
</evidence>
<dbReference type="InterPro" id="IPR050628">
    <property type="entry name" value="SNF2_RAD54_helicase_TF"/>
</dbReference>
<feature type="compositionally biased region" description="Acidic residues" evidence="17">
    <location>
        <begin position="299"/>
        <end position="314"/>
    </location>
</feature>
<feature type="compositionally biased region" description="Basic and acidic residues" evidence="17">
    <location>
        <begin position="264"/>
        <end position="298"/>
    </location>
</feature>
<dbReference type="InterPro" id="IPR049730">
    <property type="entry name" value="SNF2/RAD54-like_C"/>
</dbReference>
<evidence type="ECO:0000256" key="8">
    <source>
        <dbReference type="ARBA" id="ARBA00022840"/>
    </source>
</evidence>
<dbReference type="Proteomes" id="UP000791440">
    <property type="component" value="Unassembled WGS sequence"/>
</dbReference>
<feature type="compositionally biased region" description="Basic residues" evidence="17">
    <location>
        <begin position="331"/>
        <end position="341"/>
    </location>
</feature>
<dbReference type="InterPro" id="IPR001650">
    <property type="entry name" value="Helicase_C-like"/>
</dbReference>
<keyword evidence="21" id="KW-1185">Reference proteome</keyword>
<keyword evidence="6" id="KW-0378">Hydrolase</keyword>
<feature type="region of interest" description="Disordered" evidence="17">
    <location>
        <begin position="162"/>
        <end position="457"/>
    </location>
</feature>
<dbReference type="FunFam" id="3.40.50.10810:FF:000043">
    <property type="entry name" value="Transcription termination factor 2"/>
    <property type="match status" value="1"/>
</dbReference>
<dbReference type="InterPro" id="IPR027417">
    <property type="entry name" value="P-loop_NTPase"/>
</dbReference>
<dbReference type="Gene3D" id="3.40.50.10810">
    <property type="entry name" value="Tandem AAA-ATPase domain"/>
    <property type="match status" value="1"/>
</dbReference>
<keyword evidence="16" id="KW-0175">Coiled coil</keyword>
<evidence type="ECO:0000256" key="13">
    <source>
        <dbReference type="ARBA" id="ARBA00070113"/>
    </source>
</evidence>
<evidence type="ECO:0000256" key="3">
    <source>
        <dbReference type="ARBA" id="ARBA00022472"/>
    </source>
</evidence>
<keyword evidence="5" id="KW-0547">Nucleotide-binding</keyword>
<dbReference type="EMBL" id="JH668290">
    <property type="protein sequence ID" value="KAG6441975.1"/>
    <property type="molecule type" value="Genomic_DNA"/>
</dbReference>
<feature type="compositionally biased region" description="Basic and acidic residues" evidence="17">
    <location>
        <begin position="220"/>
        <end position="256"/>
    </location>
</feature>
<evidence type="ECO:0000256" key="2">
    <source>
        <dbReference type="ARBA" id="ARBA00007025"/>
    </source>
</evidence>
<comment type="caution">
    <text evidence="20">The sequence shown here is derived from an EMBL/GenBank/DDBJ whole genome shotgun (WGS) entry which is preliminary data.</text>
</comment>
<evidence type="ECO:0000256" key="14">
    <source>
        <dbReference type="ARBA" id="ARBA00079067"/>
    </source>
</evidence>
<dbReference type="CDD" id="cd18793">
    <property type="entry name" value="SF2_C_SNF"/>
    <property type="match status" value="1"/>
</dbReference>
<evidence type="ECO:0000256" key="6">
    <source>
        <dbReference type="ARBA" id="ARBA00022801"/>
    </source>
</evidence>
<dbReference type="PANTHER" id="PTHR45626:SF50">
    <property type="entry name" value="TRANSCRIPTION TERMINATION FACTOR 2"/>
    <property type="match status" value="1"/>
</dbReference>
<keyword evidence="10" id="KW-0238">DNA-binding</keyword>
<keyword evidence="3" id="KW-0806">Transcription termination</keyword>
<evidence type="ECO:0000256" key="5">
    <source>
        <dbReference type="ARBA" id="ARBA00022741"/>
    </source>
</evidence>
<dbReference type="GO" id="GO:0016787">
    <property type="term" value="F:hydrolase activity"/>
    <property type="evidence" value="ECO:0007669"/>
    <property type="project" value="UniProtKB-KW"/>
</dbReference>
<reference evidence="20" key="1">
    <citation type="journal article" date="2016" name="Insect Biochem. Mol. Biol.">
        <title>Multifaceted biological insights from a draft genome sequence of the tobacco hornworm moth, Manduca sexta.</title>
        <authorList>
            <person name="Kanost M.R."/>
            <person name="Arrese E.L."/>
            <person name="Cao X."/>
            <person name="Chen Y.R."/>
            <person name="Chellapilla S."/>
            <person name="Goldsmith M.R."/>
            <person name="Grosse-Wilde E."/>
            <person name="Heckel D.G."/>
            <person name="Herndon N."/>
            <person name="Jiang H."/>
            <person name="Papanicolaou A."/>
            <person name="Qu J."/>
            <person name="Soulages J.L."/>
            <person name="Vogel H."/>
            <person name="Walters J."/>
            <person name="Waterhouse R.M."/>
            <person name="Ahn S.J."/>
            <person name="Almeida F.C."/>
            <person name="An C."/>
            <person name="Aqrawi P."/>
            <person name="Bretschneider A."/>
            <person name="Bryant W.B."/>
            <person name="Bucks S."/>
            <person name="Chao H."/>
            <person name="Chevignon G."/>
            <person name="Christen J.M."/>
            <person name="Clarke D.F."/>
            <person name="Dittmer N.T."/>
            <person name="Ferguson L.C.F."/>
            <person name="Garavelou S."/>
            <person name="Gordon K.H.J."/>
            <person name="Gunaratna R.T."/>
            <person name="Han Y."/>
            <person name="Hauser F."/>
            <person name="He Y."/>
            <person name="Heidel-Fischer H."/>
            <person name="Hirsh A."/>
            <person name="Hu Y."/>
            <person name="Jiang H."/>
            <person name="Kalra D."/>
            <person name="Klinner C."/>
            <person name="Konig C."/>
            <person name="Kovar C."/>
            <person name="Kroll A.R."/>
            <person name="Kuwar S.S."/>
            <person name="Lee S.L."/>
            <person name="Lehman R."/>
            <person name="Li K."/>
            <person name="Li Z."/>
            <person name="Liang H."/>
            <person name="Lovelace S."/>
            <person name="Lu Z."/>
            <person name="Mansfield J.H."/>
            <person name="McCulloch K.J."/>
            <person name="Mathew T."/>
            <person name="Morton B."/>
            <person name="Muzny D.M."/>
            <person name="Neunemann D."/>
            <person name="Ongeri F."/>
            <person name="Pauchet Y."/>
            <person name="Pu L.L."/>
            <person name="Pyrousis I."/>
            <person name="Rao X.J."/>
            <person name="Redding A."/>
            <person name="Roesel C."/>
            <person name="Sanchez-Gracia A."/>
            <person name="Schaack S."/>
            <person name="Shukla A."/>
            <person name="Tetreau G."/>
            <person name="Wang Y."/>
            <person name="Xiong G.H."/>
            <person name="Traut W."/>
            <person name="Walsh T.K."/>
            <person name="Worley K.C."/>
            <person name="Wu D."/>
            <person name="Wu W."/>
            <person name="Wu Y.Q."/>
            <person name="Zhang X."/>
            <person name="Zou Z."/>
            <person name="Zucker H."/>
            <person name="Briscoe A.D."/>
            <person name="Burmester T."/>
            <person name="Clem R.J."/>
            <person name="Feyereisen R."/>
            <person name="Grimmelikhuijzen C.J.P."/>
            <person name="Hamodrakas S.J."/>
            <person name="Hansson B.S."/>
            <person name="Huguet E."/>
            <person name="Jermiin L.S."/>
            <person name="Lan Q."/>
            <person name="Lehman H.K."/>
            <person name="Lorenzen M."/>
            <person name="Merzendorfer H."/>
            <person name="Michalopoulos I."/>
            <person name="Morton D.B."/>
            <person name="Muthukrishnan S."/>
            <person name="Oakeshott J.G."/>
            <person name="Palmer W."/>
            <person name="Park Y."/>
            <person name="Passarelli A.L."/>
            <person name="Rozas J."/>
            <person name="Schwartz L.M."/>
            <person name="Smith W."/>
            <person name="Southgate A."/>
            <person name="Vilcinskas A."/>
            <person name="Vogt R."/>
            <person name="Wang P."/>
            <person name="Werren J."/>
            <person name="Yu X.Q."/>
            <person name="Zhou J.J."/>
            <person name="Brown S.J."/>
            <person name="Scherer S.E."/>
            <person name="Richards S."/>
            <person name="Blissard G.W."/>
        </authorList>
    </citation>
    <scope>NUCLEOTIDE SEQUENCE</scope>
</reference>
<dbReference type="PROSITE" id="PS51192">
    <property type="entry name" value="HELICASE_ATP_BIND_1"/>
    <property type="match status" value="1"/>
</dbReference>
<reference evidence="20" key="2">
    <citation type="submission" date="2020-12" db="EMBL/GenBank/DDBJ databases">
        <authorList>
            <person name="Kanost M."/>
        </authorList>
    </citation>
    <scope>NUCLEOTIDE SEQUENCE</scope>
</reference>
<dbReference type="PANTHER" id="PTHR45626">
    <property type="entry name" value="TRANSCRIPTION TERMINATION FACTOR 2-RELATED"/>
    <property type="match status" value="1"/>
</dbReference>
<gene>
    <name evidence="20" type="ORF">O3G_MSEX002154</name>
</gene>
<dbReference type="GO" id="GO:0006353">
    <property type="term" value="P:DNA-templated transcription termination"/>
    <property type="evidence" value="ECO:0007669"/>
    <property type="project" value="UniProtKB-KW"/>
</dbReference>
<name>A0A921YMD2_MANSE</name>
<sequence length="1283" mass="143660">MMENSFFEYRDKTGVDSGSDSEVIDDSLVADNSLSAKKKDHTVFVPESDESLTDDESQSDEDIKRKSSKVKRQSNVSFARSRTSGESTASSSRQSRSHNEIVLSSDEEEQDSPELIPRRPPSTKKTILNTPILHKNKKRMLFDSDLDNSIVIEHNKNKKMSCLKNTPLKNDTSNQPVSDNYDMLSNDDDLMSNDNDDGNTDGITDDKDGDSSDDQPLSNLKKDKDLNNYNTKELDDSDNHEVSVTSKADDDMKYSTDSDADSNVSKDDHDDDSNVSKADHDDDNHSDNRDKNDDHYDSNDVDSDGDEVPSDDEYASNRKAIIDSDDEVRGKSAKKPKGRKVIHSDDSDGIDEDQMVMSRATRMSIMGYIPKGNDSDESDFIQSDESHRKSRNSGSTNSLSELPDIDVGNKSPIRPVEPSDTSRLTCSPFTSPRKDITNEIVDSTETSPKEPSKPSAIDTLKNTLHKRIDKVMVGVDNDDDVTIIDTVPEIIALSSDDDEVSIVQKSPRVKKSPKPKQEDVSPKKKDNTIRSYLVPPSYPNQGVVYVSKHVRENELRKLNSLKEDLHNVKNLLEQIDINTLPDGGVKYIERLTGLEAEVRRQGDKVANMVVEPENPTVDDVKNDGFEKGLTWDEIQKASNAVQPRMFGKQAMSTHMAERNLILERLRDLHESLASRPPESELAAAPAGVATRLMPHQLHALAWLRWRETQRPAGGILADDMGLGKTITMISLIVSDKEKNIDDDDSDDERPGKGGKLHSGGTLVVCPASLMQQWAGEVTRHCAPHALRVLLHHGPSRPTQPQRLAGYDLVVTTYNILQREDEKTGVLMRLRWRRVILDEAHIVRNHKAATSLAVSALRARRRWCLTGTPVQNKDLDLFALIKFLRCTPFDDLTMWKKWIDNKSLGGQERLSTVMRCLLLRRTKQQLQQRGQLSCLPERDTHQRHVTLTKQEMNVYQKVLVFSKTLFAQFLHQRAEKNSDALGVIQPDKESDYNKMHKKMIALQGAKPVKSHEILVLLLRLRQVCCHCGLIAAMLDEEGAGEVEEDPAGKDLLAELNKLSLEDSAKKRRSGQNHEPEEEGPEEGTTAAEAIRSVLSPNNPVFELDKPSSKIQAVMQCLNENVFVNKGHKAAVVSQWTSVLRLVERELVRVRVRCVTLSGAVPVPARPPLINAINDPNSDVRVMLLSLCAGGVGLNLCGANHLLLLDPHWNPQLEEQAQDRIYRVGQTKHVHIYRFMCVDTVEQAIRKLQQAKLDLADNILTGARHTNASKLTIEDLKMLFNMGPQ</sequence>
<feature type="region of interest" description="Disordered" evidence="17">
    <location>
        <begin position="1"/>
        <end position="23"/>
    </location>
</feature>
<keyword evidence="9" id="KW-0805">Transcription regulation</keyword>
<organism evidence="20 21">
    <name type="scientific">Manduca sexta</name>
    <name type="common">Tobacco hawkmoth</name>
    <name type="synonym">Tobacco hornworm</name>
    <dbReference type="NCBI Taxonomy" id="7130"/>
    <lineage>
        <taxon>Eukaryota</taxon>
        <taxon>Metazoa</taxon>
        <taxon>Ecdysozoa</taxon>
        <taxon>Arthropoda</taxon>
        <taxon>Hexapoda</taxon>
        <taxon>Insecta</taxon>
        <taxon>Pterygota</taxon>
        <taxon>Neoptera</taxon>
        <taxon>Endopterygota</taxon>
        <taxon>Lepidoptera</taxon>
        <taxon>Glossata</taxon>
        <taxon>Ditrysia</taxon>
        <taxon>Bombycoidea</taxon>
        <taxon>Sphingidae</taxon>
        <taxon>Sphinginae</taxon>
        <taxon>Sphingini</taxon>
        <taxon>Manduca</taxon>
    </lineage>
</organism>
<keyword evidence="12" id="KW-0539">Nucleus</keyword>
<accession>A0A921YMD2</accession>
<dbReference type="GO" id="GO:0005737">
    <property type="term" value="C:cytoplasm"/>
    <property type="evidence" value="ECO:0007669"/>
    <property type="project" value="UniProtKB-ARBA"/>
</dbReference>
<dbReference type="GO" id="GO:0005634">
    <property type="term" value="C:nucleus"/>
    <property type="evidence" value="ECO:0007669"/>
    <property type="project" value="UniProtKB-SubCell"/>
</dbReference>
<keyword evidence="11" id="KW-0804">Transcription</keyword>
<feature type="compositionally biased region" description="Low complexity" evidence="17">
    <location>
        <begin position="79"/>
        <end position="94"/>
    </location>
</feature>
<keyword evidence="8" id="KW-0067">ATP-binding</keyword>
<dbReference type="Gene3D" id="3.40.50.300">
    <property type="entry name" value="P-loop containing nucleotide triphosphate hydrolases"/>
    <property type="match status" value="1"/>
</dbReference>